<dbReference type="AlphaFoldDB" id="A0A1Y3B7N3"/>
<sequence>MYEHNLNSDEFDQYESTRQKFHLKSEEIFEILSSQTDDHDDRLLNYFINNRCQIYEKFLLRLNKSQERLSQKQDQYDDDDFRTGIWSNQGELKYGLWHNCLFTKMKRSSASRLFDRRMTNLNEKLIYFTPNAKIPLKMSELLDERNIFIIPCHNSRNLRDPVFNRINRLPNQSKSIIVRRLPTMEHI</sequence>
<dbReference type="EMBL" id="MUJZ01039821">
    <property type="protein sequence ID" value="OTF75903.1"/>
    <property type="molecule type" value="Genomic_DNA"/>
</dbReference>
<dbReference type="Proteomes" id="UP000194236">
    <property type="component" value="Unassembled WGS sequence"/>
</dbReference>
<feature type="non-terminal residue" evidence="1">
    <location>
        <position position="187"/>
    </location>
</feature>
<evidence type="ECO:0000313" key="1">
    <source>
        <dbReference type="EMBL" id="OTF75903.1"/>
    </source>
</evidence>
<gene>
    <name evidence="1" type="ORF">BLA29_008803</name>
</gene>
<keyword evidence="2" id="KW-1185">Reference proteome</keyword>
<protein>
    <submittedName>
        <fullName evidence="1">Uncharacterized protein</fullName>
    </submittedName>
</protein>
<evidence type="ECO:0000313" key="2">
    <source>
        <dbReference type="Proteomes" id="UP000194236"/>
    </source>
</evidence>
<reference evidence="1 2" key="1">
    <citation type="submission" date="2017-03" db="EMBL/GenBank/DDBJ databases">
        <title>Genome Survey of Euroglyphus maynei.</title>
        <authorList>
            <person name="Arlian L.G."/>
            <person name="Morgan M.S."/>
            <person name="Rider S.D."/>
        </authorList>
    </citation>
    <scope>NUCLEOTIDE SEQUENCE [LARGE SCALE GENOMIC DNA]</scope>
    <source>
        <strain evidence="1">Arlian Lab</strain>
        <tissue evidence="1">Whole body</tissue>
    </source>
</reference>
<organism evidence="1 2">
    <name type="scientific">Euroglyphus maynei</name>
    <name type="common">Mayne's house dust mite</name>
    <dbReference type="NCBI Taxonomy" id="6958"/>
    <lineage>
        <taxon>Eukaryota</taxon>
        <taxon>Metazoa</taxon>
        <taxon>Ecdysozoa</taxon>
        <taxon>Arthropoda</taxon>
        <taxon>Chelicerata</taxon>
        <taxon>Arachnida</taxon>
        <taxon>Acari</taxon>
        <taxon>Acariformes</taxon>
        <taxon>Sarcoptiformes</taxon>
        <taxon>Astigmata</taxon>
        <taxon>Psoroptidia</taxon>
        <taxon>Analgoidea</taxon>
        <taxon>Pyroglyphidae</taxon>
        <taxon>Pyroglyphinae</taxon>
        <taxon>Euroglyphus</taxon>
    </lineage>
</organism>
<name>A0A1Y3B7N3_EURMA</name>
<proteinExistence type="predicted"/>
<dbReference type="OrthoDB" id="6513861at2759"/>
<accession>A0A1Y3B7N3</accession>
<comment type="caution">
    <text evidence="1">The sequence shown here is derived from an EMBL/GenBank/DDBJ whole genome shotgun (WGS) entry which is preliminary data.</text>
</comment>